<dbReference type="InterPro" id="IPR028996">
    <property type="entry name" value="GM2-AP"/>
</dbReference>
<dbReference type="Pfam" id="PF02221">
    <property type="entry name" value="E1_DerP2_DerF2"/>
    <property type="match status" value="1"/>
</dbReference>
<dbReference type="Proteomes" id="UP001195483">
    <property type="component" value="Unassembled WGS sequence"/>
</dbReference>
<dbReference type="GO" id="GO:0005319">
    <property type="term" value="F:lipid transporter activity"/>
    <property type="evidence" value="ECO:0007669"/>
    <property type="project" value="TreeGrafter"/>
</dbReference>
<dbReference type="AlphaFoldDB" id="A0AAE0T319"/>
<keyword evidence="5" id="KW-1185">Reference proteome</keyword>
<sequence>MLVLIVLFATSLALLAACDGFSYSECDDIRDPILHVNYANITPSEVLIPGGLTPTVQLKIYRRVTGNLQLDVSIKKRIFFDITIPCISNVGSCSYDFCHLLSYMKDANGRARCPQELQRSNFPCTCPFQSGTYTLRGGTFRIPEMSGIWRWLSKGTYKIQAKLIDALTNEVVGCYCMQVSITDGCNGIGCIFGKK</sequence>
<dbReference type="PANTHER" id="PTHR17357">
    <property type="entry name" value="GM2 GANGLIOSIDE ACTIVATOR PROTEIN"/>
    <property type="match status" value="1"/>
</dbReference>
<reference evidence="4" key="3">
    <citation type="submission" date="2023-05" db="EMBL/GenBank/DDBJ databases">
        <authorList>
            <person name="Smith C.H."/>
        </authorList>
    </citation>
    <scope>NUCLEOTIDE SEQUENCE</scope>
    <source>
        <strain evidence="4">CHS0354</strain>
        <tissue evidence="4">Mantle</tissue>
    </source>
</reference>
<name>A0AAE0T319_9BIVA</name>
<dbReference type="EMBL" id="JAEAOA010001148">
    <property type="protein sequence ID" value="KAK3602892.1"/>
    <property type="molecule type" value="Genomic_DNA"/>
</dbReference>
<keyword evidence="1 2" id="KW-0732">Signal</keyword>
<dbReference type="InterPro" id="IPR036846">
    <property type="entry name" value="GM2-AP_sf"/>
</dbReference>
<feature type="signal peptide" evidence="2">
    <location>
        <begin position="1"/>
        <end position="20"/>
    </location>
</feature>
<organism evidence="4 5">
    <name type="scientific">Potamilus streckersoni</name>
    <dbReference type="NCBI Taxonomy" id="2493646"/>
    <lineage>
        <taxon>Eukaryota</taxon>
        <taxon>Metazoa</taxon>
        <taxon>Spiralia</taxon>
        <taxon>Lophotrochozoa</taxon>
        <taxon>Mollusca</taxon>
        <taxon>Bivalvia</taxon>
        <taxon>Autobranchia</taxon>
        <taxon>Heteroconchia</taxon>
        <taxon>Palaeoheterodonta</taxon>
        <taxon>Unionida</taxon>
        <taxon>Unionoidea</taxon>
        <taxon>Unionidae</taxon>
        <taxon>Ambleminae</taxon>
        <taxon>Lampsilini</taxon>
        <taxon>Potamilus</taxon>
    </lineage>
</organism>
<evidence type="ECO:0000256" key="2">
    <source>
        <dbReference type="SAM" id="SignalP"/>
    </source>
</evidence>
<reference evidence="4" key="1">
    <citation type="journal article" date="2021" name="Genome Biol. Evol.">
        <title>A High-Quality Reference Genome for a Parasitic Bivalve with Doubly Uniparental Inheritance (Bivalvia: Unionida).</title>
        <authorList>
            <person name="Smith C.H."/>
        </authorList>
    </citation>
    <scope>NUCLEOTIDE SEQUENCE</scope>
    <source>
        <strain evidence="4">CHS0354</strain>
    </source>
</reference>
<evidence type="ECO:0000313" key="4">
    <source>
        <dbReference type="EMBL" id="KAK3602892.1"/>
    </source>
</evidence>
<dbReference type="PANTHER" id="PTHR17357:SF0">
    <property type="entry name" value="GANGLIOSIDE GM2 ACTIVATOR"/>
    <property type="match status" value="1"/>
</dbReference>
<evidence type="ECO:0000259" key="3">
    <source>
        <dbReference type="Pfam" id="PF02221"/>
    </source>
</evidence>
<gene>
    <name evidence="4" type="ORF">CHS0354_018756</name>
</gene>
<comment type="caution">
    <text evidence="4">The sequence shown here is derived from an EMBL/GenBank/DDBJ whole genome shotgun (WGS) entry which is preliminary data.</text>
</comment>
<dbReference type="GO" id="GO:0006689">
    <property type="term" value="P:ganglioside catabolic process"/>
    <property type="evidence" value="ECO:0007669"/>
    <property type="project" value="InterPro"/>
</dbReference>
<evidence type="ECO:0000256" key="1">
    <source>
        <dbReference type="ARBA" id="ARBA00022729"/>
    </source>
</evidence>
<dbReference type="Gene3D" id="2.70.220.10">
    <property type="entry name" value="Ganglioside GM2 activator"/>
    <property type="match status" value="1"/>
</dbReference>
<dbReference type="SUPFAM" id="SSF63707">
    <property type="entry name" value="Ganglioside M2 (gm2) activator"/>
    <property type="match status" value="1"/>
</dbReference>
<reference evidence="4" key="2">
    <citation type="journal article" date="2021" name="Genome Biol. Evol.">
        <title>Developing a high-quality reference genome for a parasitic bivalve with doubly uniparental inheritance (Bivalvia: Unionida).</title>
        <authorList>
            <person name="Smith C.H."/>
        </authorList>
    </citation>
    <scope>NUCLEOTIDE SEQUENCE</scope>
    <source>
        <strain evidence="4">CHS0354</strain>
        <tissue evidence="4">Mantle</tissue>
    </source>
</reference>
<proteinExistence type="predicted"/>
<protein>
    <recommendedName>
        <fullName evidence="3">MD-2-related lipid-recognition domain-containing protein</fullName>
    </recommendedName>
</protein>
<evidence type="ECO:0000313" key="5">
    <source>
        <dbReference type="Proteomes" id="UP001195483"/>
    </source>
</evidence>
<dbReference type="GO" id="GO:0008047">
    <property type="term" value="F:enzyme activator activity"/>
    <property type="evidence" value="ECO:0007669"/>
    <property type="project" value="InterPro"/>
</dbReference>
<dbReference type="GO" id="GO:0009898">
    <property type="term" value="C:cytoplasmic side of plasma membrane"/>
    <property type="evidence" value="ECO:0007669"/>
    <property type="project" value="TreeGrafter"/>
</dbReference>
<accession>A0AAE0T319</accession>
<feature type="domain" description="MD-2-related lipid-recognition" evidence="3">
    <location>
        <begin position="21"/>
        <end position="181"/>
    </location>
</feature>
<dbReference type="InterPro" id="IPR003172">
    <property type="entry name" value="ML_dom"/>
</dbReference>
<feature type="chain" id="PRO_5042275404" description="MD-2-related lipid-recognition domain-containing protein" evidence="2">
    <location>
        <begin position="21"/>
        <end position="195"/>
    </location>
</feature>